<dbReference type="InterPro" id="IPR000618">
    <property type="entry name" value="Insect_cuticle"/>
</dbReference>
<dbReference type="OMA" id="TWVADEY"/>
<evidence type="ECO:0000313" key="4">
    <source>
        <dbReference type="EMBL" id="EAT45457.1"/>
    </source>
</evidence>
<feature type="signal peptide" evidence="3">
    <location>
        <begin position="1"/>
        <end position="17"/>
    </location>
</feature>
<feature type="chain" id="PRO_5036496480" evidence="3">
    <location>
        <begin position="18"/>
        <end position="125"/>
    </location>
</feature>
<dbReference type="InterPro" id="IPR031311">
    <property type="entry name" value="CHIT_BIND_RR_consensus"/>
</dbReference>
<protein>
    <submittedName>
        <fullName evidence="4">AAEL003242-PA</fullName>
    </submittedName>
</protein>
<evidence type="ECO:0000313" key="5">
    <source>
        <dbReference type="Proteomes" id="UP000682892"/>
    </source>
</evidence>
<dbReference type="OrthoDB" id="7255276at2759"/>
<gene>
    <name evidence="4" type="ORF">AaeL_AAEL003242</name>
</gene>
<accession>A0A1S4F4F8</accession>
<dbReference type="EMBL" id="CH477267">
    <property type="protein sequence ID" value="EAT45457.1"/>
    <property type="molecule type" value="Genomic_DNA"/>
</dbReference>
<dbReference type="PROSITE" id="PS51155">
    <property type="entry name" value="CHIT_BIND_RR_2"/>
    <property type="match status" value="1"/>
</dbReference>
<dbReference type="AlphaFoldDB" id="A0A1S4F4F8"/>
<reference evidence="4" key="1">
    <citation type="submission" date="2005-10" db="EMBL/GenBank/DDBJ databases">
        <authorList>
            <person name="Loftus B.J."/>
            <person name="Nene V.M."/>
            <person name="Hannick L.I."/>
            <person name="Bidwell S."/>
            <person name="Haas B."/>
            <person name="Amedeo P."/>
            <person name="Orvis J."/>
            <person name="Wortman J.R."/>
            <person name="White O.R."/>
            <person name="Salzberg S."/>
            <person name="Shumway M."/>
            <person name="Koo H."/>
            <person name="Zhao Y."/>
            <person name="Holmes M."/>
            <person name="Miller J."/>
            <person name="Schatz M."/>
            <person name="Pop M."/>
            <person name="Pai G."/>
            <person name="Utterback T."/>
            <person name="Rogers Y.-H."/>
            <person name="Kravitz S."/>
            <person name="Fraser C.M."/>
        </authorList>
    </citation>
    <scope>NUCLEOTIDE SEQUENCE</scope>
    <source>
        <strain evidence="4">Liverpool</strain>
    </source>
</reference>
<sequence length="125" mass="13037">MKLFIASVALLLAFVHAAPQASKDATAQIVSQTSDVQPDGTFNYAFETDNGIKVDDKGTIKQVKAPKTDASGNPIGGEEDVKVSVQTGSFSYTAPDGQILSLTYVADENGFQPQAAHLPVAPSAP</sequence>
<keyword evidence="3" id="KW-0732">Signal</keyword>
<evidence type="ECO:0000256" key="1">
    <source>
        <dbReference type="ARBA" id="ARBA00022460"/>
    </source>
</evidence>
<dbReference type="Proteomes" id="UP000682892">
    <property type="component" value="Chromosome 1"/>
</dbReference>
<dbReference type="KEGG" id="aag:5577609"/>
<evidence type="ECO:0000256" key="2">
    <source>
        <dbReference type="PROSITE-ProRule" id="PRU00497"/>
    </source>
</evidence>
<dbReference type="HOGENOM" id="CLU_065450_3_0_1"/>
<reference evidence="4" key="2">
    <citation type="journal article" date="2007" name="Science">
        <title>Genome sequence of Aedes aegypti, a major arbovirus vector.</title>
        <authorList>
            <person name="Nene V."/>
            <person name="Wortman J.R."/>
            <person name="Lawson D."/>
            <person name="Haas B."/>
            <person name="Kodira C."/>
            <person name="Tu Z.J."/>
            <person name="Loftus B."/>
            <person name="Xi Z."/>
            <person name="Megy K."/>
            <person name="Grabherr M."/>
            <person name="Ren Q."/>
            <person name="Zdobnov E.M."/>
            <person name="Lobo N.F."/>
            <person name="Campbell K.S."/>
            <person name="Brown S.E."/>
            <person name="Bonaldo M.F."/>
            <person name="Zhu J."/>
            <person name="Sinkins S.P."/>
            <person name="Hogenkamp D.G."/>
            <person name="Amedeo P."/>
            <person name="Arensburger P."/>
            <person name="Atkinson P.W."/>
            <person name="Bidwell S."/>
            <person name="Biedler J."/>
            <person name="Birney E."/>
            <person name="Bruggner R.V."/>
            <person name="Costas J."/>
            <person name="Coy M.R."/>
            <person name="Crabtree J."/>
            <person name="Crawford M."/>
            <person name="Debruyn B."/>
            <person name="Decaprio D."/>
            <person name="Eiglmeier K."/>
            <person name="Eisenstadt E."/>
            <person name="El-Dorry H."/>
            <person name="Gelbart W.M."/>
            <person name="Gomes S.L."/>
            <person name="Hammond M."/>
            <person name="Hannick L.I."/>
            <person name="Hogan J.R."/>
            <person name="Holmes M.H."/>
            <person name="Jaffe D."/>
            <person name="Johnston J.S."/>
            <person name="Kennedy R.C."/>
            <person name="Koo H."/>
            <person name="Kravitz S."/>
            <person name="Kriventseva E.V."/>
            <person name="Kulp D."/>
            <person name="Labutti K."/>
            <person name="Lee E."/>
            <person name="Li S."/>
            <person name="Lovin D.D."/>
            <person name="Mao C."/>
            <person name="Mauceli E."/>
            <person name="Menck C.F."/>
            <person name="Miller J.R."/>
            <person name="Montgomery P."/>
            <person name="Mori A."/>
            <person name="Nascimento A.L."/>
            <person name="Naveira H.F."/>
            <person name="Nusbaum C."/>
            <person name="O'leary S."/>
            <person name="Orvis J."/>
            <person name="Pertea M."/>
            <person name="Quesneville H."/>
            <person name="Reidenbach K.R."/>
            <person name="Rogers Y.H."/>
            <person name="Roth C.W."/>
            <person name="Schneider J.R."/>
            <person name="Schatz M."/>
            <person name="Shumway M."/>
            <person name="Stanke M."/>
            <person name="Stinson E.O."/>
            <person name="Tubio J.M."/>
            <person name="Vanzee J.P."/>
            <person name="Verjovski-Almeida S."/>
            <person name="Werner D."/>
            <person name="White O."/>
            <person name="Wyder S."/>
            <person name="Zeng Q."/>
            <person name="Zhao Q."/>
            <person name="Zhao Y."/>
            <person name="Hill C.A."/>
            <person name="Raikhel A.S."/>
            <person name="Soares M.B."/>
            <person name="Knudson D.L."/>
            <person name="Lee N.H."/>
            <person name="Galagan J."/>
            <person name="Salzberg S.L."/>
            <person name="Paulsen I.T."/>
            <person name="Dimopoulos G."/>
            <person name="Collins F.H."/>
            <person name="Birren B."/>
            <person name="Fraser-Liggett C.M."/>
            <person name="Severson D.W."/>
        </authorList>
    </citation>
    <scope>NUCLEOTIDE SEQUENCE [LARGE SCALE GENOMIC DNA]</scope>
    <source>
        <strain evidence="4">Liverpool</strain>
    </source>
</reference>
<reference evidence="4" key="3">
    <citation type="submission" date="2012-09" db="EMBL/GenBank/DDBJ databases">
        <authorList>
            <consortium name="VectorBase"/>
        </authorList>
    </citation>
    <scope>NUCLEOTIDE SEQUENCE</scope>
    <source>
        <strain evidence="4">Liverpool</strain>
    </source>
</reference>
<dbReference type="GO" id="GO:0062129">
    <property type="term" value="C:chitin-based extracellular matrix"/>
    <property type="evidence" value="ECO:0007669"/>
    <property type="project" value="TreeGrafter"/>
</dbReference>
<dbReference type="GO" id="GO:0008010">
    <property type="term" value="F:structural constituent of chitin-based larval cuticle"/>
    <property type="evidence" value="ECO:0007669"/>
    <property type="project" value="TreeGrafter"/>
</dbReference>
<dbReference type="PANTHER" id="PTHR10380:SF215">
    <property type="entry name" value="CUTICULAR PROTEIN 49AG"/>
    <property type="match status" value="1"/>
</dbReference>
<dbReference type="InterPro" id="IPR050468">
    <property type="entry name" value="Cuticle_Struct_Prot"/>
</dbReference>
<dbReference type="Pfam" id="PF00379">
    <property type="entry name" value="Chitin_bind_4"/>
    <property type="match status" value="1"/>
</dbReference>
<evidence type="ECO:0000256" key="3">
    <source>
        <dbReference type="SAM" id="SignalP"/>
    </source>
</evidence>
<proteinExistence type="predicted"/>
<organism evidence="4 5">
    <name type="scientific">Aedes aegypti</name>
    <name type="common">Yellowfever mosquito</name>
    <name type="synonym">Culex aegypti</name>
    <dbReference type="NCBI Taxonomy" id="7159"/>
    <lineage>
        <taxon>Eukaryota</taxon>
        <taxon>Metazoa</taxon>
        <taxon>Ecdysozoa</taxon>
        <taxon>Arthropoda</taxon>
        <taxon>Hexapoda</taxon>
        <taxon>Insecta</taxon>
        <taxon>Pterygota</taxon>
        <taxon>Neoptera</taxon>
        <taxon>Endopterygota</taxon>
        <taxon>Diptera</taxon>
        <taxon>Nematocera</taxon>
        <taxon>Culicoidea</taxon>
        <taxon>Culicidae</taxon>
        <taxon>Culicinae</taxon>
        <taxon>Aedini</taxon>
        <taxon>Aedes</taxon>
        <taxon>Stegomyia</taxon>
    </lineage>
</organism>
<keyword evidence="1 2" id="KW-0193">Cuticle</keyword>
<dbReference type="PROSITE" id="PS00233">
    <property type="entry name" value="CHIT_BIND_RR_1"/>
    <property type="match status" value="1"/>
</dbReference>
<dbReference type="PANTHER" id="PTHR10380">
    <property type="entry name" value="CUTICLE PROTEIN"/>
    <property type="match status" value="1"/>
</dbReference>
<name>A0A1S4F4F8_AEDAE</name>